<reference evidence="2 3" key="1">
    <citation type="submission" date="2016-10" db="EMBL/GenBank/DDBJ databases">
        <authorList>
            <person name="Varghese N."/>
        </authorList>
    </citation>
    <scope>NUCLEOTIDE SEQUENCE [LARGE SCALE GENOMIC DNA]</scope>
</reference>
<feature type="compositionally biased region" description="Polar residues" evidence="1">
    <location>
        <begin position="57"/>
        <end position="68"/>
    </location>
</feature>
<feature type="region of interest" description="Disordered" evidence="1">
    <location>
        <begin position="168"/>
        <end position="193"/>
    </location>
</feature>
<organism evidence="2 3">
    <name type="scientific">Zymoseptoria tritici ST99CH_1A5</name>
    <dbReference type="NCBI Taxonomy" id="1276529"/>
    <lineage>
        <taxon>Eukaryota</taxon>
        <taxon>Fungi</taxon>
        <taxon>Dikarya</taxon>
        <taxon>Ascomycota</taxon>
        <taxon>Pezizomycotina</taxon>
        <taxon>Dothideomycetes</taxon>
        <taxon>Dothideomycetidae</taxon>
        <taxon>Mycosphaerellales</taxon>
        <taxon>Mycosphaerellaceae</taxon>
        <taxon>Zymoseptoria</taxon>
    </lineage>
</organism>
<dbReference type="EMBL" id="LT882686">
    <property type="protein sequence ID" value="SMY28926.1"/>
    <property type="molecule type" value="Genomic_DNA"/>
</dbReference>
<dbReference type="AlphaFoldDB" id="A0A1Y6LX07"/>
<name>A0A1Y6LX07_ZYMTR</name>
<evidence type="ECO:0000313" key="2">
    <source>
        <dbReference type="EMBL" id="SMY28926.1"/>
    </source>
</evidence>
<evidence type="ECO:0000256" key="1">
    <source>
        <dbReference type="SAM" id="MobiDB-lite"/>
    </source>
</evidence>
<proteinExistence type="predicted"/>
<protein>
    <submittedName>
        <fullName evidence="2">Uncharacterized protein</fullName>
    </submittedName>
</protein>
<feature type="region of interest" description="Disordered" evidence="1">
    <location>
        <begin position="1"/>
        <end position="142"/>
    </location>
</feature>
<feature type="compositionally biased region" description="Basic and acidic residues" evidence="1">
    <location>
        <begin position="267"/>
        <end position="276"/>
    </location>
</feature>
<sequence>MTSQAPWLSRQSTISPTLSLSPPQSPSPNEAPTTSAPSARADSQDFSQSIPERLHSHTSTQLSQTGSATDDDDLDAPFQPSRMEVPNSQPSEESIHSDVEASTNVQRHRSDSSDTQIVPETQYDEHGQVVTVSGPGEESASIGDGELVAADADPDRGHEGVGDELGAEAEAEFGVDGAGVNGMNVEGEDGDETDADDAALEMKLTSVMLNGKPDRSSAYWQRKIDAVEAKMERNKDIRQRKVDKAERALRSARKELLEAEDDLESMPQRHKDERNAAKARLKVAKSELKESESEFETEVADRKKKNDKDGL</sequence>
<feature type="compositionally biased region" description="Polar residues" evidence="1">
    <location>
        <begin position="1"/>
        <end position="10"/>
    </location>
</feature>
<evidence type="ECO:0000313" key="3">
    <source>
        <dbReference type="Proteomes" id="UP000215453"/>
    </source>
</evidence>
<feature type="region of interest" description="Disordered" evidence="1">
    <location>
        <begin position="257"/>
        <end position="311"/>
    </location>
</feature>
<dbReference type="Proteomes" id="UP000215453">
    <property type="component" value="Chromosome 11"/>
</dbReference>
<gene>
    <name evidence="2" type="ORF">ZT1A5_G10372</name>
</gene>
<accession>A0A1Y6LX07</accession>
<feature type="compositionally biased region" description="Low complexity" evidence="1">
    <location>
        <begin position="11"/>
        <end position="22"/>
    </location>
</feature>
<feature type="compositionally biased region" description="Basic and acidic residues" evidence="1">
    <location>
        <begin position="299"/>
        <end position="311"/>
    </location>
</feature>